<evidence type="ECO:0000313" key="2">
    <source>
        <dbReference type="EMBL" id="KGM11031.1"/>
    </source>
</evidence>
<organism evidence="2 3">
    <name type="scientific">Cellulomonas carbonis T26</name>
    <dbReference type="NCBI Taxonomy" id="947969"/>
    <lineage>
        <taxon>Bacteria</taxon>
        <taxon>Bacillati</taxon>
        <taxon>Actinomycetota</taxon>
        <taxon>Actinomycetes</taxon>
        <taxon>Micrococcales</taxon>
        <taxon>Cellulomonadaceae</taxon>
        <taxon>Cellulomonas</taxon>
    </lineage>
</organism>
<dbReference type="EMBL" id="AXCY01000032">
    <property type="protein sequence ID" value="KGM11031.1"/>
    <property type="molecule type" value="Genomic_DNA"/>
</dbReference>
<dbReference type="AlphaFoldDB" id="A0A0A0BSU5"/>
<accession>A0A0A0BSU5</accession>
<evidence type="ECO:0000313" key="3">
    <source>
        <dbReference type="Proteomes" id="UP000029839"/>
    </source>
</evidence>
<dbReference type="InterPro" id="IPR001900">
    <property type="entry name" value="RNase_II/R"/>
</dbReference>
<dbReference type="InterPro" id="IPR050180">
    <property type="entry name" value="RNR_Ribonuclease"/>
</dbReference>
<reference evidence="2 3" key="2">
    <citation type="journal article" date="2015" name="Stand. Genomic Sci.">
        <title>Draft genome sequence of Cellulomonas carbonis T26(T) and comparative analysis of six Cellulomonas genomes.</title>
        <authorList>
            <person name="Zhuang W."/>
            <person name="Zhang S."/>
            <person name="Xia X."/>
            <person name="Wang G."/>
        </authorList>
    </citation>
    <scope>NUCLEOTIDE SEQUENCE [LARGE SCALE GENOMIC DNA]</scope>
    <source>
        <strain evidence="2 3">T26</strain>
    </source>
</reference>
<dbReference type="Pfam" id="PF18614">
    <property type="entry name" value="RNase_II_C_S1"/>
    <property type="match status" value="1"/>
</dbReference>
<evidence type="ECO:0000259" key="1">
    <source>
        <dbReference type="SMART" id="SM00955"/>
    </source>
</evidence>
<proteinExistence type="predicted"/>
<protein>
    <submittedName>
        <fullName evidence="2">Ribonuclease II</fullName>
    </submittedName>
</protein>
<dbReference type="Proteomes" id="UP000029839">
    <property type="component" value="Unassembled WGS sequence"/>
</dbReference>
<dbReference type="PANTHER" id="PTHR23355">
    <property type="entry name" value="RIBONUCLEASE"/>
    <property type="match status" value="1"/>
</dbReference>
<dbReference type="RefSeq" id="WP_043605617.1">
    <property type="nucleotide sequence ID" value="NZ_AXCY01000032.1"/>
</dbReference>
<dbReference type="GO" id="GO:0006402">
    <property type="term" value="P:mRNA catabolic process"/>
    <property type="evidence" value="ECO:0007669"/>
    <property type="project" value="TreeGrafter"/>
</dbReference>
<reference evidence="2 3" key="1">
    <citation type="submission" date="2013-08" db="EMBL/GenBank/DDBJ databases">
        <title>Genome sequencing of Cellulomonas carbonis T26.</title>
        <authorList>
            <person name="Chen F."/>
            <person name="Li Y."/>
            <person name="Wang G."/>
        </authorList>
    </citation>
    <scope>NUCLEOTIDE SEQUENCE [LARGE SCALE GENOMIC DNA]</scope>
    <source>
        <strain evidence="2 3">T26</strain>
    </source>
</reference>
<dbReference type="SUPFAM" id="SSF50249">
    <property type="entry name" value="Nucleic acid-binding proteins"/>
    <property type="match status" value="1"/>
</dbReference>
<feature type="domain" description="RNB" evidence="1">
    <location>
        <begin position="62"/>
        <end position="379"/>
    </location>
</feature>
<dbReference type="PANTHER" id="PTHR23355:SF9">
    <property type="entry name" value="DIS3-LIKE EXONUCLEASE 2"/>
    <property type="match status" value="1"/>
</dbReference>
<dbReference type="OrthoDB" id="5800376at2"/>
<gene>
    <name evidence="2" type="ORF">N868_10525</name>
</gene>
<dbReference type="GO" id="GO:0003723">
    <property type="term" value="F:RNA binding"/>
    <property type="evidence" value="ECO:0007669"/>
    <property type="project" value="InterPro"/>
</dbReference>
<comment type="caution">
    <text evidence="2">The sequence shown here is derived from an EMBL/GenBank/DDBJ whole genome shotgun (WGS) entry which is preliminary data.</text>
</comment>
<dbReference type="Pfam" id="PF00773">
    <property type="entry name" value="RNB"/>
    <property type="match status" value="1"/>
</dbReference>
<dbReference type="InterPro" id="IPR012340">
    <property type="entry name" value="NA-bd_OB-fold"/>
</dbReference>
<dbReference type="GO" id="GO:0000175">
    <property type="term" value="F:3'-5'-RNA exonuclease activity"/>
    <property type="evidence" value="ECO:0007669"/>
    <property type="project" value="TreeGrafter"/>
</dbReference>
<dbReference type="SMART" id="SM00955">
    <property type="entry name" value="RNB"/>
    <property type="match status" value="1"/>
</dbReference>
<sequence>MPTRVRTLRTAEPAPARPDVVERAPFDRALEAIRSELELPTVFPAAVLAEAERAVREPDLPSADRTDVPLVTVDPPGATDLDQALHVERRGTGFRVHYAIADVPAFVVEGGAVDDEARRRGQTMYAPDTRVPLHPPVLSEGAASLLPGQEAPAFLWTFDLDDTGATTAVRLERAMVRSRAQLDYEGVQHAVDSGTADEVLLGLRDVGLLRIEQERARGGAALPIPDQEVVVHPDGYELRLRPPLPSEDWNAQLSLMTGMAAAQIMLGGRVGLLRTMPPPDPRDVAAFRRQALALGVDWPDGARHGDVLRSLDARDPRHLALLHGSTALFRGAGYTAVDGELPEVVEQAAVAAPYAHVTAPLRRLVDRFGLVACEALHRGAEVPAWVREALPSLPEVMTGSDRRAGALERAVVDAAEAALLAGRVGQVVAAVVVDVDERRPQGRVQVTDPPVLAPFEGRAELGARVQVRLVEADPVARRVLFVIA</sequence>
<name>A0A0A0BSU5_9CELL</name>
<dbReference type="GO" id="GO:0000932">
    <property type="term" value="C:P-body"/>
    <property type="evidence" value="ECO:0007669"/>
    <property type="project" value="TreeGrafter"/>
</dbReference>
<keyword evidence="3" id="KW-1185">Reference proteome</keyword>
<dbReference type="InterPro" id="IPR040596">
    <property type="entry name" value="RNase_II_C_S1"/>
</dbReference>